<gene>
    <name evidence="2" type="ORF">VMCG_01847</name>
</gene>
<keyword evidence="3" id="KW-1185">Reference proteome</keyword>
<feature type="compositionally biased region" description="Polar residues" evidence="1">
    <location>
        <begin position="109"/>
        <end position="127"/>
    </location>
</feature>
<accession>A0A423X3N7</accession>
<organism evidence="2 3">
    <name type="scientific">Cytospora schulzeri</name>
    <dbReference type="NCBI Taxonomy" id="448051"/>
    <lineage>
        <taxon>Eukaryota</taxon>
        <taxon>Fungi</taxon>
        <taxon>Dikarya</taxon>
        <taxon>Ascomycota</taxon>
        <taxon>Pezizomycotina</taxon>
        <taxon>Sordariomycetes</taxon>
        <taxon>Sordariomycetidae</taxon>
        <taxon>Diaporthales</taxon>
        <taxon>Cytosporaceae</taxon>
        <taxon>Cytospora</taxon>
    </lineage>
</organism>
<proteinExistence type="predicted"/>
<feature type="compositionally biased region" description="Low complexity" evidence="1">
    <location>
        <begin position="80"/>
        <end position="98"/>
    </location>
</feature>
<feature type="region of interest" description="Disordered" evidence="1">
    <location>
        <begin position="1"/>
        <end position="214"/>
    </location>
</feature>
<evidence type="ECO:0000313" key="2">
    <source>
        <dbReference type="EMBL" id="ROW10460.1"/>
    </source>
</evidence>
<feature type="region of interest" description="Disordered" evidence="1">
    <location>
        <begin position="233"/>
        <end position="253"/>
    </location>
</feature>
<comment type="caution">
    <text evidence="2">The sequence shown here is derived from an EMBL/GenBank/DDBJ whole genome shotgun (WGS) entry which is preliminary data.</text>
</comment>
<sequence length="424" mass="47121">MSHPHDYSGRSRRSITSAPDEADLQHESCSPQPYDQQNYMQAESYGTPQISQLPHLSRLGSHQTSTQFSSQRPSPLFSPSDSYLSNNTTDTTLSSAATGCDAPGDYGYAQQSPQSPYVRGTTCSIDSYESHQDAMGRERRPSTRSNAPLPPTGRRSDHRGDHHGSIGYPSGSRSRRHRGSSVVQDDEEVPLEGHRNPPIPSDLPPTYQYAHGRPGSNADFLVGVGGHIDDRLYDPDTRVVQGDPSPVTIMSETNDPNAATTVMWMPLAHLTTGKNQPQADTKVTDLEAWYAKSLEETHAIRPWRPVHRCRHTQPYGARACRSLRRKQAFIMRSRDIRCLLPPWTSRLAPPTLPVIPSYRNKGLLLEPGPTRLPTMVMDISTLPGQMNRTMIRRVGHLEMGEPTIRTSEILDAEKRPCNAAGRAY</sequence>
<evidence type="ECO:0000256" key="1">
    <source>
        <dbReference type="SAM" id="MobiDB-lite"/>
    </source>
</evidence>
<reference evidence="2 3" key="1">
    <citation type="submission" date="2015-09" db="EMBL/GenBank/DDBJ databases">
        <title>Host preference determinants of Valsa canker pathogens revealed by comparative genomics.</title>
        <authorList>
            <person name="Yin Z."/>
            <person name="Huang L."/>
        </authorList>
    </citation>
    <scope>NUCLEOTIDE SEQUENCE [LARGE SCALE GENOMIC DNA]</scope>
    <source>
        <strain evidence="2 3">03-1</strain>
    </source>
</reference>
<protein>
    <submittedName>
        <fullName evidence="2">Uncharacterized protein</fullName>
    </submittedName>
</protein>
<feature type="compositionally biased region" description="Polar residues" evidence="1">
    <location>
        <begin position="27"/>
        <end position="79"/>
    </location>
</feature>
<dbReference type="EMBL" id="LKEA01000003">
    <property type="protein sequence ID" value="ROW10460.1"/>
    <property type="molecule type" value="Genomic_DNA"/>
</dbReference>
<dbReference type="Proteomes" id="UP000283895">
    <property type="component" value="Unassembled WGS sequence"/>
</dbReference>
<evidence type="ECO:0000313" key="3">
    <source>
        <dbReference type="Proteomes" id="UP000283895"/>
    </source>
</evidence>
<feature type="compositionally biased region" description="Basic and acidic residues" evidence="1">
    <location>
        <begin position="128"/>
        <end position="141"/>
    </location>
</feature>
<feature type="compositionally biased region" description="Basic and acidic residues" evidence="1">
    <location>
        <begin position="154"/>
        <end position="164"/>
    </location>
</feature>
<name>A0A423X3N7_9PEZI</name>
<dbReference type="AlphaFoldDB" id="A0A423X3N7"/>